<protein>
    <submittedName>
        <fullName evidence="1">Uncharacterized protein</fullName>
    </submittedName>
</protein>
<proteinExistence type="predicted"/>
<sequence length="129" mass="14501">MRWLALVLALPAAAEERIVPPAEFDALSIGETWIFEQDGQWAGSEQYRPGGQVIWQYTDGSCARGVWVAEGDALCFSYENRDDVQCWFFIEDDRGYVARPEGADGPERDLRLVFRSPTPLQCEGEVPSV</sequence>
<reference evidence="1 2" key="1">
    <citation type="submission" date="2020-11" db="EMBL/GenBank/DDBJ databases">
        <title>Description of Pontivivens ytuae sp. nov. isolated from deep sea sediment of Mariana Trench.</title>
        <authorList>
            <person name="Wang Z."/>
            <person name="Sun Q.-L."/>
            <person name="Xu X.-D."/>
            <person name="Tang Y.-Z."/>
            <person name="Zhang J."/>
        </authorList>
    </citation>
    <scope>NUCLEOTIDE SEQUENCE [LARGE SCALE GENOMIC DNA]</scope>
    <source>
        <strain evidence="1 2">MT2928</strain>
    </source>
</reference>
<keyword evidence="2" id="KW-1185">Reference proteome</keyword>
<organism evidence="1 2">
    <name type="scientific">Pontivivens ytuae</name>
    <dbReference type="NCBI Taxonomy" id="2789856"/>
    <lineage>
        <taxon>Bacteria</taxon>
        <taxon>Pseudomonadati</taxon>
        <taxon>Pseudomonadota</taxon>
        <taxon>Alphaproteobacteria</taxon>
        <taxon>Rhodobacterales</taxon>
        <taxon>Paracoccaceae</taxon>
        <taxon>Pontivivens</taxon>
    </lineage>
</organism>
<name>A0A7S9QC54_9RHOB</name>
<gene>
    <name evidence="1" type="ORF">I0K15_17010</name>
</gene>
<evidence type="ECO:0000313" key="1">
    <source>
        <dbReference type="EMBL" id="QPH53465.1"/>
    </source>
</evidence>
<dbReference type="KEGG" id="poz:I0K15_17010"/>
<dbReference type="RefSeq" id="WP_196102674.1">
    <property type="nucleotide sequence ID" value="NZ_CP064942.1"/>
</dbReference>
<dbReference type="Proteomes" id="UP000594800">
    <property type="component" value="Chromosome"/>
</dbReference>
<dbReference type="EMBL" id="CP064942">
    <property type="protein sequence ID" value="QPH53465.1"/>
    <property type="molecule type" value="Genomic_DNA"/>
</dbReference>
<evidence type="ECO:0000313" key="2">
    <source>
        <dbReference type="Proteomes" id="UP000594800"/>
    </source>
</evidence>
<dbReference type="AlphaFoldDB" id="A0A7S9QC54"/>
<accession>A0A7S9QC54</accession>